<evidence type="ECO:0000313" key="6">
    <source>
        <dbReference type="EMBL" id="MDM7829909.1"/>
    </source>
</evidence>
<dbReference type="InterPro" id="IPR050172">
    <property type="entry name" value="SsuD_RutA_monooxygenase"/>
</dbReference>
<proteinExistence type="predicted"/>
<evidence type="ECO:0000313" key="7">
    <source>
        <dbReference type="Proteomes" id="UP001321453"/>
    </source>
</evidence>
<dbReference type="Pfam" id="PF00296">
    <property type="entry name" value="Bac_luciferase"/>
    <property type="match status" value="1"/>
</dbReference>
<keyword evidence="7" id="KW-1185">Reference proteome</keyword>
<organism evidence="6 7">
    <name type="scientific">Cellulomonas edaphi</name>
    <dbReference type="NCBI Taxonomy" id="3053468"/>
    <lineage>
        <taxon>Bacteria</taxon>
        <taxon>Bacillati</taxon>
        <taxon>Actinomycetota</taxon>
        <taxon>Actinomycetes</taxon>
        <taxon>Micrococcales</taxon>
        <taxon>Cellulomonadaceae</taxon>
        <taxon>Cellulomonas</taxon>
    </lineage>
</organism>
<evidence type="ECO:0000256" key="2">
    <source>
        <dbReference type="ARBA" id="ARBA00022643"/>
    </source>
</evidence>
<accession>A0ABT7S4N1</accession>
<keyword evidence="4" id="KW-0503">Monooxygenase</keyword>
<dbReference type="RefSeq" id="WP_289444386.1">
    <property type="nucleotide sequence ID" value="NZ_JAUCGR010000001.1"/>
</dbReference>
<gene>
    <name evidence="6" type="ORF">QRT05_01065</name>
</gene>
<dbReference type="PANTHER" id="PTHR42847:SF4">
    <property type="entry name" value="ALKANESULFONATE MONOOXYGENASE-RELATED"/>
    <property type="match status" value="1"/>
</dbReference>
<dbReference type="SUPFAM" id="SSF51679">
    <property type="entry name" value="Bacterial luciferase-like"/>
    <property type="match status" value="1"/>
</dbReference>
<dbReference type="PANTHER" id="PTHR42847">
    <property type="entry name" value="ALKANESULFONATE MONOOXYGENASE"/>
    <property type="match status" value="1"/>
</dbReference>
<comment type="caution">
    <text evidence="6">The sequence shown here is derived from an EMBL/GenBank/DDBJ whole genome shotgun (WGS) entry which is preliminary data.</text>
</comment>
<dbReference type="EMBL" id="JAUCGR010000001">
    <property type="protein sequence ID" value="MDM7829909.1"/>
    <property type="molecule type" value="Genomic_DNA"/>
</dbReference>
<evidence type="ECO:0000256" key="1">
    <source>
        <dbReference type="ARBA" id="ARBA00022630"/>
    </source>
</evidence>
<evidence type="ECO:0000256" key="3">
    <source>
        <dbReference type="ARBA" id="ARBA00023002"/>
    </source>
</evidence>
<dbReference type="Proteomes" id="UP001321453">
    <property type="component" value="Unassembled WGS sequence"/>
</dbReference>
<protein>
    <submittedName>
        <fullName evidence="6">LLM class flavin-dependent oxidoreductase</fullName>
    </submittedName>
</protein>
<name>A0ABT7S4N1_9CELL</name>
<keyword evidence="2" id="KW-0288">FMN</keyword>
<feature type="domain" description="Luciferase-like" evidence="5">
    <location>
        <begin position="11"/>
        <end position="253"/>
    </location>
</feature>
<keyword evidence="1" id="KW-0285">Flavoprotein</keyword>
<keyword evidence="3" id="KW-0560">Oxidoreductase</keyword>
<sequence length="279" mass="30083">MKIGIVGTFGSADEVVGLAVEAEEHGWDGFFTWDAIDLGSDGLIWDPWALLAAAAVRTARITLGALVFALPRRRPWVVARQALTVDHLSGGRLVIPAGLGVPSDRAFAGVSGELTGTRERAELLDDHLAILDLAFRGETFSYEGHHHTVTDLQISPRPVQRPRVPIWVVGAFPSERSMGRAVQYDGVIPQLRGDRTMEHLGPADVAAIASWVREHRAPDAGAFEIVLQGVLPDDASEARDHLAALAEAGATWFIHSAWEGPASTHEALTARIRRGVPTL</sequence>
<dbReference type="Gene3D" id="3.20.20.30">
    <property type="entry name" value="Luciferase-like domain"/>
    <property type="match status" value="1"/>
</dbReference>
<dbReference type="InterPro" id="IPR011251">
    <property type="entry name" value="Luciferase-like_dom"/>
</dbReference>
<evidence type="ECO:0000256" key="4">
    <source>
        <dbReference type="ARBA" id="ARBA00023033"/>
    </source>
</evidence>
<reference evidence="6 7" key="1">
    <citation type="submission" date="2023-06" db="EMBL/GenBank/DDBJ databases">
        <title>Cellulomonas sp. MW9 Whole genome sequence.</title>
        <authorList>
            <person name="Park S."/>
        </authorList>
    </citation>
    <scope>NUCLEOTIDE SEQUENCE [LARGE SCALE GENOMIC DNA]</scope>
    <source>
        <strain evidence="6 7">MW9</strain>
    </source>
</reference>
<evidence type="ECO:0000259" key="5">
    <source>
        <dbReference type="Pfam" id="PF00296"/>
    </source>
</evidence>
<dbReference type="InterPro" id="IPR036661">
    <property type="entry name" value="Luciferase-like_sf"/>
</dbReference>